<dbReference type="Proteomes" id="UP001219525">
    <property type="component" value="Unassembled WGS sequence"/>
</dbReference>
<protein>
    <submittedName>
        <fullName evidence="1">Uncharacterized protein</fullName>
    </submittedName>
</protein>
<dbReference type="EMBL" id="JARJCW010000018">
    <property type="protein sequence ID" value="KAJ7214804.1"/>
    <property type="molecule type" value="Genomic_DNA"/>
</dbReference>
<sequence>MVHIFIATAGNAVLTEDDRDNIRAIKLYIDGNLGREKFDLFRKAVSHKMRIDSAWKITRRLGVLSGIEPLWIDCCINSCMAFTGNDADSNSCRYCSERRFKHNGKPRRRFCYIPIIPRLQGFFLDPQKVKQLLYRHEYIPVDGAINDVFDGALYKELRQQRVVVDGIELGHCYFSGKYDIALGFCCDAYLLF</sequence>
<gene>
    <name evidence="1" type="ORF">GGX14DRAFT_359726</name>
</gene>
<evidence type="ECO:0000313" key="2">
    <source>
        <dbReference type="Proteomes" id="UP001219525"/>
    </source>
</evidence>
<dbReference type="AlphaFoldDB" id="A0AAD6VJ98"/>
<evidence type="ECO:0000313" key="1">
    <source>
        <dbReference type="EMBL" id="KAJ7214804.1"/>
    </source>
</evidence>
<keyword evidence="2" id="KW-1185">Reference proteome</keyword>
<organism evidence="1 2">
    <name type="scientific">Mycena pura</name>
    <dbReference type="NCBI Taxonomy" id="153505"/>
    <lineage>
        <taxon>Eukaryota</taxon>
        <taxon>Fungi</taxon>
        <taxon>Dikarya</taxon>
        <taxon>Basidiomycota</taxon>
        <taxon>Agaricomycotina</taxon>
        <taxon>Agaricomycetes</taxon>
        <taxon>Agaricomycetidae</taxon>
        <taxon>Agaricales</taxon>
        <taxon>Marasmiineae</taxon>
        <taxon>Mycenaceae</taxon>
        <taxon>Mycena</taxon>
    </lineage>
</organism>
<accession>A0AAD6VJ98</accession>
<name>A0AAD6VJ98_9AGAR</name>
<proteinExistence type="predicted"/>
<reference evidence="1" key="1">
    <citation type="submission" date="2023-03" db="EMBL/GenBank/DDBJ databases">
        <title>Massive genome expansion in bonnet fungi (Mycena s.s.) driven by repeated elements and novel gene families across ecological guilds.</title>
        <authorList>
            <consortium name="Lawrence Berkeley National Laboratory"/>
            <person name="Harder C.B."/>
            <person name="Miyauchi S."/>
            <person name="Viragh M."/>
            <person name="Kuo A."/>
            <person name="Thoen E."/>
            <person name="Andreopoulos B."/>
            <person name="Lu D."/>
            <person name="Skrede I."/>
            <person name="Drula E."/>
            <person name="Henrissat B."/>
            <person name="Morin E."/>
            <person name="Kohler A."/>
            <person name="Barry K."/>
            <person name="LaButti K."/>
            <person name="Morin E."/>
            <person name="Salamov A."/>
            <person name="Lipzen A."/>
            <person name="Mereny Z."/>
            <person name="Hegedus B."/>
            <person name="Baldrian P."/>
            <person name="Stursova M."/>
            <person name="Weitz H."/>
            <person name="Taylor A."/>
            <person name="Grigoriev I.V."/>
            <person name="Nagy L.G."/>
            <person name="Martin F."/>
            <person name="Kauserud H."/>
        </authorList>
    </citation>
    <scope>NUCLEOTIDE SEQUENCE</scope>
    <source>
        <strain evidence="1">9144</strain>
    </source>
</reference>
<feature type="non-terminal residue" evidence="1">
    <location>
        <position position="192"/>
    </location>
</feature>
<comment type="caution">
    <text evidence="1">The sequence shown here is derived from an EMBL/GenBank/DDBJ whole genome shotgun (WGS) entry which is preliminary data.</text>
</comment>